<gene>
    <name evidence="1" type="primary">AlNc14C437G11637</name>
    <name evidence="1" type="ORF">ALNC14_131170</name>
</gene>
<proteinExistence type="predicted"/>
<name>F0WZP7_9STRA</name>
<sequence length="150" mass="17248">MQANGASMNLDEWLVVLLGSMSEDFDQISKIMENVPGMDMFQAKELLLHESESISVKEKHGMAVKGQYKRQSKSRANMPNRNTAKFEWKCLRCNNYTHKQVDCWKTNVADSEEAHAFTTFQESQENWILDRGASSHMCPKTKVNLATYKH</sequence>
<dbReference type="HOGENOM" id="CLU_130674_1_0_1"/>
<dbReference type="EMBL" id="FR824480">
    <property type="protein sequence ID" value="CCA26973.1"/>
    <property type="molecule type" value="Genomic_DNA"/>
</dbReference>
<accession>F0WZP7</accession>
<dbReference type="AlphaFoldDB" id="F0WZP7"/>
<protein>
    <submittedName>
        <fullName evidence="1">Putative polyprotein</fullName>
    </submittedName>
</protein>
<reference evidence="1" key="1">
    <citation type="journal article" date="2011" name="PLoS Biol.">
        <title>Gene gain and loss during evolution of obligate parasitism in the white rust pathogen of Arabidopsis thaliana.</title>
        <authorList>
            <person name="Kemen E."/>
            <person name="Gardiner A."/>
            <person name="Schultz-Larsen T."/>
            <person name="Kemen A.C."/>
            <person name="Balmuth A.L."/>
            <person name="Robert-Seilaniantz A."/>
            <person name="Bailey K."/>
            <person name="Holub E."/>
            <person name="Studholme D.J."/>
            <person name="Maclean D."/>
            <person name="Jones J.D."/>
        </authorList>
    </citation>
    <scope>NUCLEOTIDE SEQUENCE</scope>
</reference>
<organism evidence="1">
    <name type="scientific">Albugo laibachii Nc14</name>
    <dbReference type="NCBI Taxonomy" id="890382"/>
    <lineage>
        <taxon>Eukaryota</taxon>
        <taxon>Sar</taxon>
        <taxon>Stramenopiles</taxon>
        <taxon>Oomycota</taxon>
        <taxon>Peronosporomycetes</taxon>
        <taxon>Albuginales</taxon>
        <taxon>Albuginaceae</taxon>
        <taxon>Albugo</taxon>
    </lineage>
</organism>
<evidence type="ECO:0000313" key="1">
    <source>
        <dbReference type="EMBL" id="CCA26973.1"/>
    </source>
</evidence>
<reference evidence="1" key="2">
    <citation type="submission" date="2011-02" db="EMBL/GenBank/DDBJ databases">
        <authorList>
            <person name="MacLean D."/>
        </authorList>
    </citation>
    <scope>NUCLEOTIDE SEQUENCE</scope>
</reference>